<evidence type="ECO:0000256" key="5">
    <source>
        <dbReference type="ARBA" id="ARBA00022558"/>
    </source>
</evidence>
<dbReference type="EMBL" id="LJQM01000102">
    <property type="protein sequence ID" value="KPX46276.1"/>
    <property type="molecule type" value="Genomic_DNA"/>
</dbReference>
<dbReference type="Gene3D" id="2.60.40.2610">
    <property type="entry name" value="Outer membrane usher protein FimD, plug domain"/>
    <property type="match status" value="1"/>
</dbReference>
<dbReference type="GO" id="GO:0015473">
    <property type="term" value="F:fimbrial usher porin activity"/>
    <property type="evidence" value="ECO:0007669"/>
    <property type="project" value="InterPro"/>
</dbReference>
<dbReference type="Pfam" id="PF00577">
    <property type="entry name" value="Usher"/>
    <property type="match status" value="1"/>
</dbReference>
<evidence type="ECO:0000256" key="7">
    <source>
        <dbReference type="ARBA" id="ARBA00022729"/>
    </source>
</evidence>
<dbReference type="SUPFAM" id="SSF141729">
    <property type="entry name" value="FimD N-terminal domain-like"/>
    <property type="match status" value="1"/>
</dbReference>
<dbReference type="Pfam" id="PF13954">
    <property type="entry name" value="PapC_N"/>
    <property type="match status" value="1"/>
</dbReference>
<evidence type="ECO:0000313" key="13">
    <source>
        <dbReference type="EMBL" id="KPX46276.1"/>
    </source>
</evidence>
<dbReference type="RefSeq" id="WP_054985808.1">
    <property type="nucleotide sequence ID" value="NZ_CP092918.1"/>
</dbReference>
<dbReference type="Proteomes" id="UP000050557">
    <property type="component" value="Unassembled WGS sequence"/>
</dbReference>
<name>A0A0P9RRJ3_9PSED</name>
<comment type="similarity">
    <text evidence="2 10">Belongs to the fimbrial export usher family.</text>
</comment>
<organism evidence="13 14">
    <name type="scientific">Pseudomonas syringae pv. helianthi</name>
    <dbReference type="NCBI Taxonomy" id="251654"/>
    <lineage>
        <taxon>Bacteria</taxon>
        <taxon>Pseudomonadati</taxon>
        <taxon>Pseudomonadota</taxon>
        <taxon>Gammaproteobacteria</taxon>
        <taxon>Pseudomonadales</taxon>
        <taxon>Pseudomonadaceae</taxon>
        <taxon>Pseudomonas</taxon>
    </lineage>
</organism>
<protein>
    <submittedName>
        <fullName evidence="13">Fimbrial bioproteinsis outer membrane usher protein</fullName>
    </submittedName>
</protein>
<feature type="domain" description="PapC-like C-terminal" evidence="11">
    <location>
        <begin position="758"/>
        <end position="819"/>
    </location>
</feature>
<keyword evidence="3 10" id="KW-0813">Transport</keyword>
<keyword evidence="9 10" id="KW-0998">Cell outer membrane</keyword>
<dbReference type="InterPro" id="IPR042186">
    <property type="entry name" value="FimD_plug_dom"/>
</dbReference>
<dbReference type="InterPro" id="IPR025949">
    <property type="entry name" value="PapC-like_C"/>
</dbReference>
<evidence type="ECO:0000256" key="8">
    <source>
        <dbReference type="ARBA" id="ARBA00023136"/>
    </source>
</evidence>
<keyword evidence="4" id="KW-1134">Transmembrane beta strand</keyword>
<evidence type="ECO:0000256" key="3">
    <source>
        <dbReference type="ARBA" id="ARBA00022448"/>
    </source>
</evidence>
<evidence type="ECO:0000256" key="9">
    <source>
        <dbReference type="ARBA" id="ARBA00023237"/>
    </source>
</evidence>
<sequence length="837" mass="90685">MLFHIGPSRPGSRLRLTFLFIVSSGVPALQTAVAQAAQPVKFQSGFMRQDGMQNNATAEMALASLSNEQSLAPGRHLVSLFVNLEYVDEREVEFLAHPEDGRLIPCLSPEWLGEWGVRLNGLVEPLDPQAACFDLLKRIPGALIDFDTGKMAVSLSIPQIAMRRDVAGHVDPARWDSGINAAFVNYQVSAQQGSSRYSGRQSSDDLYLNGGLNLGEWRLRSSQSLRQDPDGKRQWTRAYTYLQRDLPGTSANLTLGETSTPGEVFKSLPLKGMVVATDLSMLPDLLQGYAPIIRGVAQTRAKLEILQNGYPVYSTYVSPGPYEINDLSINGGSGELEIVLTEADGMVRRFTQPYSTLSNLLRKGVWRYSAAVGRYNAANGTDDPPLLQGTLSMGLGQRITVYGGVLASDFYRAGNVGIARDLGAFGALAIDMTHASTDIDTLPDGSVNGMSYAVKYGKAFQTGTSLRFAGYRYSTEGYRDFDEAVRERNRDSNYRGSRRSRLEAAASQNFGNASSLSLNLSQEDFWNTTYQQRQFQLNFNTQLKGVSYSLFASQSLSDDRSGSDRQVGISASFPLDLGHSNSASMSYTDSGGKHSQTTRLSGSVNHGRLGYSAALSNDQDSRQSTSLSASWQAPFASVGAGVTQGNDYRSVSLNASGAVLLHEGGFELGPYLSDTSALIEVPGISGVGVTNASGVKTNQRGFALVPYMRPYRVNYLALQTDDLGPDVEIENGAAQVVPRRGAIVKSTFAARSVNRIALTTSSADGLPLPFGAQVTDRDGILQGVVSQGGQLLLSIDNEPQTLDVRWGEHDDQRCTLALDPQAMEQKQGYRLQSLICR</sequence>
<comment type="subcellular location">
    <subcellularLocation>
        <location evidence="1 10">Cell outer membrane</location>
        <topology evidence="1 10">Multi-pass membrane protein</topology>
    </subcellularLocation>
</comment>
<dbReference type="PANTHER" id="PTHR30451">
    <property type="entry name" value="OUTER MEMBRANE USHER PROTEIN"/>
    <property type="match status" value="1"/>
</dbReference>
<evidence type="ECO:0000256" key="4">
    <source>
        <dbReference type="ARBA" id="ARBA00022452"/>
    </source>
</evidence>
<dbReference type="Gene3D" id="2.60.40.3110">
    <property type="match status" value="1"/>
</dbReference>
<dbReference type="PATRIC" id="fig|251654.3.peg.5949"/>
<dbReference type="GO" id="GO:0009279">
    <property type="term" value="C:cell outer membrane"/>
    <property type="evidence" value="ECO:0007669"/>
    <property type="project" value="UniProtKB-SubCell"/>
</dbReference>
<dbReference type="GO" id="GO:0009297">
    <property type="term" value="P:pilus assembly"/>
    <property type="evidence" value="ECO:0007669"/>
    <property type="project" value="InterPro"/>
</dbReference>
<evidence type="ECO:0000259" key="12">
    <source>
        <dbReference type="Pfam" id="PF13954"/>
    </source>
</evidence>
<dbReference type="Pfam" id="PF13953">
    <property type="entry name" value="PapC_C"/>
    <property type="match status" value="1"/>
</dbReference>
<evidence type="ECO:0000256" key="6">
    <source>
        <dbReference type="ARBA" id="ARBA00022692"/>
    </source>
</evidence>
<keyword evidence="6 10" id="KW-0812">Transmembrane</keyword>
<dbReference type="AlphaFoldDB" id="A0A0P9RRJ3"/>
<evidence type="ECO:0000313" key="14">
    <source>
        <dbReference type="Proteomes" id="UP000050557"/>
    </source>
</evidence>
<dbReference type="Gene3D" id="3.10.20.410">
    <property type="match status" value="1"/>
</dbReference>
<dbReference type="InterPro" id="IPR025885">
    <property type="entry name" value="PapC_N"/>
</dbReference>
<evidence type="ECO:0000259" key="11">
    <source>
        <dbReference type="Pfam" id="PF13953"/>
    </source>
</evidence>
<dbReference type="InterPro" id="IPR000015">
    <property type="entry name" value="Fimb_usher"/>
</dbReference>
<evidence type="ECO:0000256" key="10">
    <source>
        <dbReference type="RuleBase" id="RU003884"/>
    </source>
</evidence>
<dbReference type="InterPro" id="IPR037224">
    <property type="entry name" value="PapC_N_sf"/>
</dbReference>
<proteinExistence type="inferred from homology"/>
<dbReference type="InterPro" id="IPR043142">
    <property type="entry name" value="PapC-like_C_sf"/>
</dbReference>
<comment type="caution">
    <text evidence="13">The sequence shown here is derived from an EMBL/GenBank/DDBJ whole genome shotgun (WGS) entry which is preliminary data.</text>
</comment>
<dbReference type="PROSITE" id="PS01151">
    <property type="entry name" value="FIMBRIAL_USHER"/>
    <property type="match status" value="1"/>
</dbReference>
<evidence type="ECO:0000256" key="2">
    <source>
        <dbReference type="ARBA" id="ARBA00008064"/>
    </source>
</evidence>
<evidence type="ECO:0000256" key="1">
    <source>
        <dbReference type="ARBA" id="ARBA00004571"/>
    </source>
</evidence>
<dbReference type="PANTHER" id="PTHR30451:SF21">
    <property type="entry name" value="FIMBRIAL USHER DOMAIN-CONTAINING PROTEIN YDET-RELATED"/>
    <property type="match status" value="1"/>
</dbReference>
<keyword evidence="7" id="KW-0732">Signal</keyword>
<dbReference type="InterPro" id="IPR018030">
    <property type="entry name" value="Fimbrial_membr_usher_CS"/>
</dbReference>
<reference evidence="13 14" key="1">
    <citation type="submission" date="2015-09" db="EMBL/GenBank/DDBJ databases">
        <title>Genome announcement of multiple Pseudomonas syringae strains.</title>
        <authorList>
            <person name="Thakur S."/>
            <person name="Wang P.W."/>
            <person name="Gong Y."/>
            <person name="Weir B.S."/>
            <person name="Guttman D.S."/>
        </authorList>
    </citation>
    <scope>NUCLEOTIDE SEQUENCE [LARGE SCALE GENOMIC DNA]</scope>
    <source>
        <strain evidence="13 14">ICMP4531</strain>
    </source>
</reference>
<gene>
    <name evidence="13" type="ORF">ALO68_04471</name>
</gene>
<keyword evidence="8 10" id="KW-0472">Membrane</keyword>
<feature type="domain" description="PapC N-terminal" evidence="12">
    <location>
        <begin position="42"/>
        <end position="189"/>
    </location>
</feature>
<keyword evidence="5 10" id="KW-1029">Fimbrium biogenesis</keyword>
<dbReference type="Gene3D" id="2.60.40.2070">
    <property type="match status" value="1"/>
</dbReference>
<accession>A0A0P9RRJ3</accession>